<protein>
    <submittedName>
        <fullName evidence="1">Uncharacterized protein</fullName>
    </submittedName>
</protein>
<dbReference type="Proteomes" id="UP001281147">
    <property type="component" value="Unassembled WGS sequence"/>
</dbReference>
<reference evidence="1" key="1">
    <citation type="submission" date="2023-07" db="EMBL/GenBank/DDBJ databases">
        <title>Black Yeasts Isolated from many extreme environments.</title>
        <authorList>
            <person name="Coleine C."/>
            <person name="Stajich J.E."/>
            <person name="Selbmann L."/>
        </authorList>
    </citation>
    <scope>NUCLEOTIDE SEQUENCE</scope>
    <source>
        <strain evidence="1">CCFEE 5714</strain>
    </source>
</reference>
<organism evidence="1 2">
    <name type="scientific">Vermiconidia calcicola</name>
    <dbReference type="NCBI Taxonomy" id="1690605"/>
    <lineage>
        <taxon>Eukaryota</taxon>
        <taxon>Fungi</taxon>
        <taxon>Dikarya</taxon>
        <taxon>Ascomycota</taxon>
        <taxon>Pezizomycotina</taxon>
        <taxon>Dothideomycetes</taxon>
        <taxon>Dothideomycetidae</taxon>
        <taxon>Mycosphaerellales</taxon>
        <taxon>Extremaceae</taxon>
        <taxon>Vermiconidia</taxon>
    </lineage>
</organism>
<evidence type="ECO:0000313" key="2">
    <source>
        <dbReference type="Proteomes" id="UP001281147"/>
    </source>
</evidence>
<sequence length="269" mass="30388">MTGSPLPTPPPSVRPSIETLPKMETETPERQQQGSGKTMKGSFEYMQGLDRQAVKTYVSNLIKVRGSKWLQMTEKDRESFVKSEMLKKMDARERPSGSKASTARFKHPTKWSEEREVAWVLKYFRNDIEGGETGAAGNNGQDDEEELPQSSVARVKQEIPDERSEDMRKHQPFKECSLSYTKDGEEVQDEEEDEDDAPKRTATARCRALSIVQSPTTATKPYWGWNESMELVVVWPCKKSVDEAGPSSSSLKRNREGNEHDAPKKTAKA</sequence>
<keyword evidence="2" id="KW-1185">Reference proteome</keyword>
<evidence type="ECO:0000313" key="1">
    <source>
        <dbReference type="EMBL" id="KAK3711563.1"/>
    </source>
</evidence>
<dbReference type="EMBL" id="JAUTXU010000075">
    <property type="protein sequence ID" value="KAK3711563.1"/>
    <property type="molecule type" value="Genomic_DNA"/>
</dbReference>
<accession>A0ACC3N7H4</accession>
<comment type="caution">
    <text evidence="1">The sequence shown here is derived from an EMBL/GenBank/DDBJ whole genome shotgun (WGS) entry which is preliminary data.</text>
</comment>
<name>A0ACC3N7H4_9PEZI</name>
<gene>
    <name evidence="1" type="ORF">LTR37_009554</name>
</gene>
<proteinExistence type="predicted"/>